<dbReference type="InterPro" id="IPR006287">
    <property type="entry name" value="DJ-1"/>
</dbReference>
<name>A0A7W8LN50_9SPIR</name>
<dbReference type="NCBIfam" id="TIGR01383">
    <property type="entry name" value="not_thiJ"/>
    <property type="match status" value="1"/>
</dbReference>
<dbReference type="Proteomes" id="UP000518887">
    <property type="component" value="Unassembled WGS sequence"/>
</dbReference>
<dbReference type="InterPro" id="IPR002818">
    <property type="entry name" value="DJ-1/PfpI"/>
</dbReference>
<dbReference type="AlphaFoldDB" id="A0A7W8LN50"/>
<evidence type="ECO:0000259" key="1">
    <source>
        <dbReference type="Pfam" id="PF01965"/>
    </source>
</evidence>
<sequence length="208" mass="22451">MAQVAVFLAPGFEEIEALTVVDYLRRANVNVITVSVPAADSKEELESITGSHKITVIADTKLSEFIEKMEGNEPDAIYLPGGMPGASNLAANQYLFQLITKMDRGGKLVAAMCASPAVVLARTGILSSRKWTCYPGMNNNLAEYCGSVDWAKEVMENSKHIEDVPFVLDNNVLTGRGPGTAEQFAMKFVELLAGAETAVHIHDGSCQR</sequence>
<dbReference type="RefSeq" id="WP_184661254.1">
    <property type="nucleotide sequence ID" value="NZ_CP031518.1"/>
</dbReference>
<reference evidence="2 3" key="1">
    <citation type="submission" date="2020-08" db="EMBL/GenBank/DDBJ databases">
        <title>Genomic Encyclopedia of Type Strains, Phase IV (KMG-IV): sequencing the most valuable type-strain genomes for metagenomic binning, comparative biology and taxonomic classification.</title>
        <authorList>
            <person name="Goeker M."/>
        </authorList>
    </citation>
    <scope>NUCLEOTIDE SEQUENCE [LARGE SCALE GENOMIC DNA]</scope>
    <source>
        <strain evidence="2 3">DSM 103462</strain>
    </source>
</reference>
<dbReference type="Pfam" id="PF01965">
    <property type="entry name" value="DJ-1_PfpI"/>
    <property type="match status" value="1"/>
</dbReference>
<evidence type="ECO:0000313" key="3">
    <source>
        <dbReference type="Proteomes" id="UP000518887"/>
    </source>
</evidence>
<protein>
    <submittedName>
        <fullName evidence="2">4-methyl-5(B-hydroxyethyl)-thiazole monophosphate biosynthesis</fullName>
    </submittedName>
</protein>
<dbReference type="GO" id="GO:0005737">
    <property type="term" value="C:cytoplasm"/>
    <property type="evidence" value="ECO:0007669"/>
    <property type="project" value="TreeGrafter"/>
</dbReference>
<accession>A0A7W8LN50</accession>
<dbReference type="PANTHER" id="PTHR48094">
    <property type="entry name" value="PROTEIN/NUCLEIC ACID DEGLYCASE DJ-1-RELATED"/>
    <property type="match status" value="1"/>
</dbReference>
<evidence type="ECO:0000313" key="2">
    <source>
        <dbReference type="EMBL" id="MBB5227224.1"/>
    </source>
</evidence>
<proteinExistence type="predicted"/>
<dbReference type="Gene3D" id="3.40.50.880">
    <property type="match status" value="1"/>
</dbReference>
<dbReference type="CDD" id="cd03135">
    <property type="entry name" value="GATase1_DJ-1"/>
    <property type="match status" value="1"/>
</dbReference>
<dbReference type="EMBL" id="JACHFQ010000009">
    <property type="protein sequence ID" value="MBB5227224.1"/>
    <property type="molecule type" value="Genomic_DNA"/>
</dbReference>
<dbReference type="SUPFAM" id="SSF52317">
    <property type="entry name" value="Class I glutamine amidotransferase-like"/>
    <property type="match status" value="1"/>
</dbReference>
<comment type="caution">
    <text evidence="2">The sequence shown here is derived from an EMBL/GenBank/DDBJ whole genome shotgun (WGS) entry which is preliminary data.</text>
</comment>
<gene>
    <name evidence="2" type="ORF">HNP76_002622</name>
</gene>
<feature type="domain" description="DJ-1/PfpI" evidence="1">
    <location>
        <begin position="3"/>
        <end position="190"/>
    </location>
</feature>
<dbReference type="PANTHER" id="PTHR48094:SF12">
    <property type="entry name" value="PARKINSON DISEASE PROTEIN 7 HOMOLOG"/>
    <property type="match status" value="1"/>
</dbReference>
<organism evidence="2 3">
    <name type="scientific">Treponema ruminis</name>
    <dbReference type="NCBI Taxonomy" id="744515"/>
    <lineage>
        <taxon>Bacteria</taxon>
        <taxon>Pseudomonadati</taxon>
        <taxon>Spirochaetota</taxon>
        <taxon>Spirochaetia</taxon>
        <taxon>Spirochaetales</taxon>
        <taxon>Treponemataceae</taxon>
        <taxon>Treponema</taxon>
    </lineage>
</organism>
<dbReference type="InterPro" id="IPR050325">
    <property type="entry name" value="Prot/Nucl_acid_deglycase"/>
</dbReference>
<dbReference type="InterPro" id="IPR029062">
    <property type="entry name" value="Class_I_gatase-like"/>
</dbReference>
<keyword evidence="3" id="KW-1185">Reference proteome</keyword>